<evidence type="ECO:0008006" key="3">
    <source>
        <dbReference type="Google" id="ProtNLM"/>
    </source>
</evidence>
<protein>
    <recommendedName>
        <fullName evidence="3">POTRA domain-containing protein</fullName>
    </recommendedName>
</protein>
<dbReference type="Proteomes" id="UP000035159">
    <property type="component" value="Chromosome"/>
</dbReference>
<dbReference type="PATRIC" id="fig|1330330.3.peg.2067"/>
<proteinExistence type="predicted"/>
<gene>
    <name evidence="1" type="ORF">IX53_10170</name>
</gene>
<reference evidence="1 2" key="1">
    <citation type="submission" date="2015-04" db="EMBL/GenBank/DDBJ databases">
        <title>Complete Genome Sequence of Kosmotoga pacifica SLHLJ1.</title>
        <authorList>
            <person name="Jiang L.J."/>
            <person name="Shao Z.Z."/>
            <person name="Jebbar M."/>
        </authorList>
    </citation>
    <scope>NUCLEOTIDE SEQUENCE [LARGE SCALE GENOMIC DNA]</scope>
    <source>
        <strain evidence="1 2">SLHLJ1</strain>
    </source>
</reference>
<dbReference type="EMBL" id="CP011232">
    <property type="protein sequence ID" value="AKI98132.1"/>
    <property type="molecule type" value="Genomic_DNA"/>
</dbReference>
<sequence>MRRRIIIVLFCLAAIWFAALIRMVVEVVFTDPHRVEIKLYSRNDNKARTIIFPDAFRRKWRIDIINPPGTMEVGPKKFLLDEAKCIVFWDGKYYWIGENQIIDFATPKEIEIFPVISGLSFVNTESGYTLLDVDEPFFNVLDAIYSNNALLKRLSAIDYKSRTLFFRRGIVLKVFKWDSLVEKQSEVLEEIVKAEDMSEYLLFSDGKLMRVR</sequence>
<dbReference type="STRING" id="1330330.IX53_10170"/>
<dbReference type="AlphaFoldDB" id="A0A0G2Z995"/>
<evidence type="ECO:0000313" key="1">
    <source>
        <dbReference type="EMBL" id="AKI98132.1"/>
    </source>
</evidence>
<accession>A0A0G2Z995</accession>
<dbReference type="Pfam" id="PF16235">
    <property type="entry name" value="DUF4894"/>
    <property type="match status" value="1"/>
</dbReference>
<dbReference type="KEGG" id="kpf:IX53_10170"/>
<organism evidence="1 2">
    <name type="scientific">Kosmotoga pacifica</name>
    <dbReference type="NCBI Taxonomy" id="1330330"/>
    <lineage>
        <taxon>Bacteria</taxon>
        <taxon>Thermotogati</taxon>
        <taxon>Thermotogota</taxon>
        <taxon>Thermotogae</taxon>
        <taxon>Kosmotogales</taxon>
        <taxon>Kosmotogaceae</taxon>
        <taxon>Kosmotoga</taxon>
    </lineage>
</organism>
<keyword evidence="2" id="KW-1185">Reference proteome</keyword>
<evidence type="ECO:0000313" key="2">
    <source>
        <dbReference type="Proteomes" id="UP000035159"/>
    </source>
</evidence>
<dbReference type="RefSeq" id="WP_047755267.1">
    <property type="nucleotide sequence ID" value="NZ_CAJUHA010000010.1"/>
</dbReference>
<name>A0A0G2Z995_9BACT</name>
<dbReference type="InterPro" id="IPR032607">
    <property type="entry name" value="DUF4894"/>
</dbReference>